<feature type="region of interest" description="Disordered" evidence="1">
    <location>
        <begin position="124"/>
        <end position="155"/>
    </location>
</feature>
<organism evidence="2 3">
    <name type="scientific">Lichenibacterium ramalinae</name>
    <dbReference type="NCBI Taxonomy" id="2316527"/>
    <lineage>
        <taxon>Bacteria</taxon>
        <taxon>Pseudomonadati</taxon>
        <taxon>Pseudomonadota</taxon>
        <taxon>Alphaproteobacteria</taxon>
        <taxon>Hyphomicrobiales</taxon>
        <taxon>Lichenihabitantaceae</taxon>
        <taxon>Lichenibacterium</taxon>
    </lineage>
</organism>
<evidence type="ECO:0000256" key="1">
    <source>
        <dbReference type="SAM" id="MobiDB-lite"/>
    </source>
</evidence>
<evidence type="ECO:0008006" key="4">
    <source>
        <dbReference type="Google" id="ProtNLM"/>
    </source>
</evidence>
<evidence type="ECO:0000313" key="2">
    <source>
        <dbReference type="EMBL" id="RYB07752.1"/>
    </source>
</evidence>
<dbReference type="EMBL" id="QYBC01000001">
    <property type="protein sequence ID" value="RYB07752.1"/>
    <property type="molecule type" value="Genomic_DNA"/>
</dbReference>
<name>A0A4Q2RJM0_9HYPH</name>
<dbReference type="AlphaFoldDB" id="A0A4Q2RJM0"/>
<gene>
    <name evidence="2" type="ORF">D3272_01065</name>
</gene>
<protein>
    <recommendedName>
        <fullName evidence="4">General stress protein 17M-like domain-containing protein</fullName>
    </recommendedName>
</protein>
<comment type="caution">
    <text evidence="2">The sequence shown here is derived from an EMBL/GenBank/DDBJ whole genome shotgun (WGS) entry which is preliminary data.</text>
</comment>
<feature type="compositionally biased region" description="Basic and acidic residues" evidence="1">
    <location>
        <begin position="146"/>
        <end position="155"/>
    </location>
</feature>
<reference evidence="2 3" key="1">
    <citation type="submission" date="2018-09" db="EMBL/GenBank/DDBJ databases">
        <authorList>
            <person name="Grouzdev D.S."/>
            <person name="Krutkina M.S."/>
        </authorList>
    </citation>
    <scope>NUCLEOTIDE SEQUENCE [LARGE SCALE GENOMIC DNA]</scope>
    <source>
        <strain evidence="2 3">RmlP001</strain>
    </source>
</reference>
<reference evidence="2 3" key="2">
    <citation type="submission" date="2019-02" db="EMBL/GenBank/DDBJ databases">
        <title>'Lichenibacterium ramalinii' gen. nov. sp. nov., 'Lichenibacterium minor' gen. nov. sp. nov.</title>
        <authorList>
            <person name="Pankratov T."/>
        </authorList>
    </citation>
    <scope>NUCLEOTIDE SEQUENCE [LARGE SCALE GENOMIC DNA]</scope>
    <source>
        <strain evidence="2 3">RmlP001</strain>
    </source>
</reference>
<dbReference type="RefSeq" id="WP_129217223.1">
    <property type="nucleotide sequence ID" value="NZ_QYBC01000001.1"/>
</dbReference>
<evidence type="ECO:0000313" key="3">
    <source>
        <dbReference type="Proteomes" id="UP000289411"/>
    </source>
</evidence>
<dbReference type="OrthoDB" id="7204249at2"/>
<sequence>MDHASGDAPSRQTVTAFFESQAEADHARADLVAAGYAAADIHVVTGEAAQAKAAPHKDVGFFQALLDIFVFMPTDDRATYEEGLRRGGVALAVHTGAAGYERAIDILDRDGAVNLDERETSWKAEGWTAGTDARPSATDASGFESQQRHDPLVSGEANRDVRERIGVGTSDFGAGMDLAPESAASPGPERTAIPGEEAQSVTARRDTEHGRSRVRSYIGSVAGMPTGVDPAI</sequence>
<feature type="region of interest" description="Disordered" evidence="1">
    <location>
        <begin position="168"/>
        <end position="232"/>
    </location>
</feature>
<proteinExistence type="predicted"/>
<dbReference type="Proteomes" id="UP000289411">
    <property type="component" value="Unassembled WGS sequence"/>
</dbReference>
<accession>A0A4Q2RJM0</accession>
<keyword evidence="3" id="KW-1185">Reference proteome</keyword>